<dbReference type="InterPro" id="IPR011993">
    <property type="entry name" value="PH-like_dom_sf"/>
</dbReference>
<feature type="compositionally biased region" description="Pro residues" evidence="1">
    <location>
        <begin position="265"/>
        <end position="277"/>
    </location>
</feature>
<proteinExistence type="predicted"/>
<dbReference type="Proteomes" id="UP000054408">
    <property type="component" value="Unassembled WGS sequence"/>
</dbReference>
<dbReference type="SMART" id="SM00233">
    <property type="entry name" value="PH"/>
    <property type="match status" value="1"/>
</dbReference>
<dbReference type="SUPFAM" id="SSF50729">
    <property type="entry name" value="PH domain-like"/>
    <property type="match status" value="1"/>
</dbReference>
<organism evidence="4 5">
    <name type="scientific">Thecamonas trahens ATCC 50062</name>
    <dbReference type="NCBI Taxonomy" id="461836"/>
    <lineage>
        <taxon>Eukaryota</taxon>
        <taxon>Apusozoa</taxon>
        <taxon>Apusomonadida</taxon>
        <taxon>Apusomonadidae</taxon>
        <taxon>Thecamonas</taxon>
    </lineage>
</organism>
<dbReference type="Gene3D" id="2.30.29.30">
    <property type="entry name" value="Pleckstrin-homology domain (PH domain)/Phosphotyrosine-binding domain (PTB)"/>
    <property type="match status" value="1"/>
</dbReference>
<evidence type="ECO:0000259" key="3">
    <source>
        <dbReference type="PROSITE" id="PS50106"/>
    </source>
</evidence>
<dbReference type="SMART" id="SM00228">
    <property type="entry name" value="PDZ"/>
    <property type="match status" value="1"/>
</dbReference>
<keyword evidence="5" id="KW-1185">Reference proteome</keyword>
<feature type="compositionally biased region" description="Basic residues" evidence="1">
    <location>
        <begin position="421"/>
        <end position="446"/>
    </location>
</feature>
<dbReference type="PROSITE" id="PS50106">
    <property type="entry name" value="PDZ"/>
    <property type="match status" value="1"/>
</dbReference>
<name>A0A0L0DHB4_THETB</name>
<feature type="compositionally biased region" description="Acidic residues" evidence="1">
    <location>
        <begin position="333"/>
        <end position="345"/>
    </location>
</feature>
<evidence type="ECO:0008006" key="6">
    <source>
        <dbReference type="Google" id="ProtNLM"/>
    </source>
</evidence>
<feature type="compositionally biased region" description="Pro residues" evidence="1">
    <location>
        <begin position="155"/>
        <end position="164"/>
    </location>
</feature>
<dbReference type="InterPro" id="IPR001478">
    <property type="entry name" value="PDZ"/>
</dbReference>
<sequence>MASELLKQDVECVHMGPLWERVKGTMFSSWKPRFAILQPNTLAVFASKSATDPLYTLDLSEGASLRAKLKDATLQHMASPSMKDLKFTLGVDGKDHTFSTEDAAARQKWMYALHNRFNIKRKRKGPPVARVTKSSPLAAKQQETTLNAADRAEPAPAPAAPPVAPRTASASLYAPHNAPATSESVHDQPASPAEPAGVAPVPDVGDPIVPVRTASVAPAGKPRGKSGRRRKSKRKSKAKAAAGSGKSAQTHQSAEPEPESEPKPVAAPQPEPAPVAPHPSVVASPVRIQVTASADAAPNSPFHLSSESASGDGVSAAGVDSVAVEVGSAYPDTEVEPDADSEEPCADPHPSERELEFVTEYHKKRHEMALREARTSPASLPVPEPAKPARRKRRARPQKNARPSGPARRRGPKASTSKSASRSRSRSRSRTRTRSAARPPARRRGKAKDISYRVVRPTDATGIVASFPATSAVSAVVETVENAATRPYRRGRIDLDPRDADVTVVQVDLSQQTIAPAAASVRPTPEEEAAIGWRYFKPDAFVEPEPAAAPVVGIGSYAAQFRKRKVRSSHTHHSSRVSRSRSPDDHRSPLDAAATVALERDLMRRQVQALLDGEPELAEPFVIAPRQDASESAAVAAAATTPSVARPAATAASPPPATADVPEAVWELSDLDEEDSFRDAQALYNSIAAEASELESAIKSQVRILQADSGRPTGSAREGKPAVGLLVVADPSVDRGVVVSKVAPASAAADAGITVGHILVSVNGDSIDSVADMREAFTRHCYAPGLRVQFGLLSPDLSGPHSVDVVVGEAGSPPPSAPRPASSSPPSHCSADEDSASSSSSSRSCRSSSPRSYSSDRDDVSYSYPPYSEGTLSYSGNARPYSYSGHPYSCLYSDGASSYSQ</sequence>
<dbReference type="GeneID" id="25566395"/>
<feature type="compositionally biased region" description="Basic residues" evidence="1">
    <location>
        <begin position="222"/>
        <end position="238"/>
    </location>
</feature>
<feature type="region of interest" description="Disordered" evidence="1">
    <location>
        <begin position="803"/>
        <end position="878"/>
    </location>
</feature>
<dbReference type="EMBL" id="GL349468">
    <property type="protein sequence ID" value="KNC51580.1"/>
    <property type="molecule type" value="Genomic_DNA"/>
</dbReference>
<feature type="compositionally biased region" description="Basic residues" evidence="1">
    <location>
        <begin position="563"/>
        <end position="579"/>
    </location>
</feature>
<feature type="compositionally biased region" description="Low complexity" evidence="1">
    <location>
        <begin position="305"/>
        <end position="329"/>
    </location>
</feature>
<gene>
    <name evidence="4" type="ORF">AMSG_07485</name>
</gene>
<dbReference type="Pfam" id="PF00169">
    <property type="entry name" value="PH"/>
    <property type="match status" value="1"/>
</dbReference>
<evidence type="ECO:0000256" key="1">
    <source>
        <dbReference type="SAM" id="MobiDB-lite"/>
    </source>
</evidence>
<feature type="region of interest" description="Disordered" evidence="1">
    <location>
        <begin position="145"/>
        <end position="452"/>
    </location>
</feature>
<dbReference type="RefSeq" id="XP_013755981.1">
    <property type="nucleotide sequence ID" value="XM_013900527.1"/>
</dbReference>
<dbReference type="OMA" id="ADSEEPC"/>
<reference evidence="4 5" key="1">
    <citation type="submission" date="2010-05" db="EMBL/GenBank/DDBJ databases">
        <title>The Genome Sequence of Thecamonas trahens ATCC 50062.</title>
        <authorList>
            <consortium name="The Broad Institute Genome Sequencing Platform"/>
            <person name="Russ C."/>
            <person name="Cuomo C."/>
            <person name="Shea T."/>
            <person name="Young S.K."/>
            <person name="Zeng Q."/>
            <person name="Koehrsen M."/>
            <person name="Haas B."/>
            <person name="Borodovsky M."/>
            <person name="Guigo R."/>
            <person name="Alvarado L."/>
            <person name="Berlin A."/>
            <person name="Bochicchio J."/>
            <person name="Borenstein D."/>
            <person name="Chapman S."/>
            <person name="Chen Z."/>
            <person name="Freedman E."/>
            <person name="Gellesch M."/>
            <person name="Goldberg J."/>
            <person name="Griggs A."/>
            <person name="Gujja S."/>
            <person name="Heilman E."/>
            <person name="Heiman D."/>
            <person name="Hepburn T."/>
            <person name="Howarth C."/>
            <person name="Jen D."/>
            <person name="Larson L."/>
            <person name="Mehta T."/>
            <person name="Park D."/>
            <person name="Pearson M."/>
            <person name="Roberts A."/>
            <person name="Saif S."/>
            <person name="Shenoy N."/>
            <person name="Sisk P."/>
            <person name="Stolte C."/>
            <person name="Sykes S."/>
            <person name="Thomson T."/>
            <person name="Walk T."/>
            <person name="White J."/>
            <person name="Yandava C."/>
            <person name="Burger G."/>
            <person name="Gray M.W."/>
            <person name="Holland P.W.H."/>
            <person name="King N."/>
            <person name="Lang F.B.F."/>
            <person name="Roger A.J."/>
            <person name="Ruiz-Trillo I."/>
            <person name="Lander E."/>
            <person name="Nusbaum C."/>
        </authorList>
    </citation>
    <scope>NUCLEOTIDE SEQUENCE [LARGE SCALE GENOMIC DNA]</scope>
    <source>
        <strain evidence="4 5">ATCC 50062</strain>
    </source>
</reference>
<dbReference type="Pfam" id="PF00595">
    <property type="entry name" value="PDZ"/>
    <property type="match status" value="1"/>
</dbReference>
<feature type="compositionally biased region" description="Basic and acidic residues" evidence="1">
    <location>
        <begin position="349"/>
        <end position="374"/>
    </location>
</feature>
<dbReference type="CDD" id="cd00821">
    <property type="entry name" value="PH"/>
    <property type="match status" value="1"/>
</dbReference>
<feature type="domain" description="PDZ" evidence="3">
    <location>
        <begin position="701"/>
        <end position="770"/>
    </location>
</feature>
<feature type="compositionally biased region" description="Low complexity" evidence="1">
    <location>
        <begin position="819"/>
        <end position="829"/>
    </location>
</feature>
<evidence type="ECO:0000313" key="5">
    <source>
        <dbReference type="Proteomes" id="UP000054408"/>
    </source>
</evidence>
<feature type="domain" description="PH" evidence="2">
    <location>
        <begin position="11"/>
        <end position="118"/>
    </location>
</feature>
<feature type="compositionally biased region" description="Low complexity" evidence="1">
    <location>
        <begin position="836"/>
        <end position="853"/>
    </location>
</feature>
<dbReference type="PROSITE" id="PS50003">
    <property type="entry name" value="PH_DOMAIN"/>
    <property type="match status" value="1"/>
</dbReference>
<dbReference type="SUPFAM" id="SSF50156">
    <property type="entry name" value="PDZ domain-like"/>
    <property type="match status" value="1"/>
</dbReference>
<feature type="compositionally biased region" description="Low complexity" evidence="1">
    <location>
        <begin position="189"/>
        <end position="211"/>
    </location>
</feature>
<dbReference type="Gene3D" id="2.30.42.10">
    <property type="match status" value="1"/>
</dbReference>
<dbReference type="InterPro" id="IPR036034">
    <property type="entry name" value="PDZ_sf"/>
</dbReference>
<protein>
    <recommendedName>
        <fullName evidence="6">PH domain-containing protein</fullName>
    </recommendedName>
</protein>
<dbReference type="AlphaFoldDB" id="A0A0L0DHB4"/>
<evidence type="ECO:0000313" key="4">
    <source>
        <dbReference type="EMBL" id="KNC51580.1"/>
    </source>
</evidence>
<feature type="compositionally biased region" description="Basic residues" evidence="1">
    <location>
        <begin position="388"/>
        <end position="399"/>
    </location>
</feature>
<feature type="region of interest" description="Disordered" evidence="1">
    <location>
        <begin position="563"/>
        <end position="589"/>
    </location>
</feature>
<evidence type="ECO:0000259" key="2">
    <source>
        <dbReference type="PROSITE" id="PS50003"/>
    </source>
</evidence>
<dbReference type="InterPro" id="IPR001849">
    <property type="entry name" value="PH_domain"/>
</dbReference>
<accession>A0A0L0DHB4</accession>